<feature type="non-terminal residue" evidence="2">
    <location>
        <position position="1"/>
    </location>
</feature>
<name>A0A821YTN2_9BILA</name>
<feature type="compositionally biased region" description="Low complexity" evidence="1">
    <location>
        <begin position="15"/>
        <end position="30"/>
    </location>
</feature>
<reference evidence="2" key="1">
    <citation type="submission" date="2021-02" db="EMBL/GenBank/DDBJ databases">
        <authorList>
            <person name="Nowell W R."/>
        </authorList>
    </citation>
    <scope>NUCLEOTIDE SEQUENCE</scope>
</reference>
<keyword evidence="3" id="KW-1185">Reference proteome</keyword>
<comment type="caution">
    <text evidence="2">The sequence shown here is derived from an EMBL/GenBank/DDBJ whole genome shotgun (WGS) entry which is preliminary data.</text>
</comment>
<evidence type="ECO:0000313" key="2">
    <source>
        <dbReference type="EMBL" id="CAF4966627.1"/>
    </source>
</evidence>
<dbReference type="Proteomes" id="UP000663873">
    <property type="component" value="Unassembled WGS sequence"/>
</dbReference>
<dbReference type="EMBL" id="CAJOBP010097552">
    <property type="protein sequence ID" value="CAF4966627.1"/>
    <property type="molecule type" value="Genomic_DNA"/>
</dbReference>
<protein>
    <submittedName>
        <fullName evidence="2">Uncharacterized protein</fullName>
    </submittedName>
</protein>
<organism evidence="2 3">
    <name type="scientific">Rotaria socialis</name>
    <dbReference type="NCBI Taxonomy" id="392032"/>
    <lineage>
        <taxon>Eukaryota</taxon>
        <taxon>Metazoa</taxon>
        <taxon>Spiralia</taxon>
        <taxon>Gnathifera</taxon>
        <taxon>Rotifera</taxon>
        <taxon>Eurotatoria</taxon>
        <taxon>Bdelloidea</taxon>
        <taxon>Philodinida</taxon>
        <taxon>Philodinidae</taxon>
        <taxon>Rotaria</taxon>
    </lineage>
</organism>
<gene>
    <name evidence="2" type="ORF">UJA718_LOCUS48530</name>
</gene>
<proteinExistence type="predicted"/>
<evidence type="ECO:0000256" key="1">
    <source>
        <dbReference type="SAM" id="MobiDB-lite"/>
    </source>
</evidence>
<evidence type="ECO:0000313" key="3">
    <source>
        <dbReference type="Proteomes" id="UP000663873"/>
    </source>
</evidence>
<feature type="non-terminal residue" evidence="2">
    <location>
        <position position="80"/>
    </location>
</feature>
<feature type="region of interest" description="Disordered" evidence="1">
    <location>
        <begin position="51"/>
        <end position="80"/>
    </location>
</feature>
<accession>A0A821YTN2</accession>
<sequence>PSPPPPVQIPHSKTTKSSSSSSKSSSNASSPKPFKTIANLVKKSIPITFQASLPKSKSPQEKNKTIQDLVKNAQLRSIPK</sequence>
<dbReference type="AlphaFoldDB" id="A0A821YTN2"/>
<feature type="region of interest" description="Disordered" evidence="1">
    <location>
        <begin position="1"/>
        <end position="34"/>
    </location>
</feature>